<reference evidence="10 11" key="1">
    <citation type="journal article" date="2007" name="Proc. Natl. Acad. Sci. U.S.A.">
        <title>The tiny eukaryote Ostreococcus provides genomic insights into the paradox of plankton speciation.</title>
        <authorList>
            <person name="Palenik B."/>
            <person name="Grimwood J."/>
            <person name="Aerts A."/>
            <person name="Rouze P."/>
            <person name="Salamov A."/>
            <person name="Putnam N."/>
            <person name="Dupont C."/>
            <person name="Jorgensen R."/>
            <person name="Derelle E."/>
            <person name="Rombauts S."/>
            <person name="Zhou K."/>
            <person name="Otillar R."/>
            <person name="Merchant S.S."/>
            <person name="Podell S."/>
            <person name="Gaasterland T."/>
            <person name="Napoli C."/>
            <person name="Gendler K."/>
            <person name="Manuell A."/>
            <person name="Tai V."/>
            <person name="Vallon O."/>
            <person name="Piganeau G."/>
            <person name="Jancek S."/>
            <person name="Heijde M."/>
            <person name="Jabbari K."/>
            <person name="Bowler C."/>
            <person name="Lohr M."/>
            <person name="Robbens S."/>
            <person name="Werner G."/>
            <person name="Dubchak I."/>
            <person name="Pazour G.J."/>
            <person name="Ren Q."/>
            <person name="Paulsen I."/>
            <person name="Delwiche C."/>
            <person name="Schmutz J."/>
            <person name="Rokhsar D."/>
            <person name="Van de Peer Y."/>
            <person name="Moreau H."/>
            <person name="Grigoriev I.V."/>
        </authorList>
    </citation>
    <scope>NUCLEOTIDE SEQUENCE [LARGE SCALE GENOMIC DNA]</scope>
    <source>
        <strain evidence="10 11">CCE9901</strain>
    </source>
</reference>
<dbReference type="PANTHER" id="PTHR13257:SF0">
    <property type="entry name" value="NUCLEAR PORE COMPLEX PROTEIN NUP88"/>
    <property type="match status" value="1"/>
</dbReference>
<keyword evidence="5" id="KW-0811">Translocation</keyword>
<proteinExistence type="predicted"/>
<dbReference type="STRING" id="436017.A4RY74"/>
<feature type="region of interest" description="Disordered" evidence="9">
    <location>
        <begin position="308"/>
        <end position="327"/>
    </location>
</feature>
<dbReference type="PANTHER" id="PTHR13257">
    <property type="entry name" value="NUCLEOPORIN NUP84-RELATED"/>
    <property type="match status" value="1"/>
</dbReference>
<dbReference type="EMBL" id="CP000585">
    <property type="protein sequence ID" value="ABO96174.1"/>
    <property type="molecule type" value="Genomic_DNA"/>
</dbReference>
<evidence type="ECO:0000256" key="6">
    <source>
        <dbReference type="ARBA" id="ARBA00023132"/>
    </source>
</evidence>
<dbReference type="OMA" id="AWCESAP"/>
<dbReference type="GeneID" id="5001946"/>
<evidence type="ECO:0000313" key="11">
    <source>
        <dbReference type="Proteomes" id="UP000001568"/>
    </source>
</evidence>
<dbReference type="OrthoDB" id="498631at2759"/>
<evidence type="ECO:0000256" key="4">
    <source>
        <dbReference type="ARBA" id="ARBA00022927"/>
    </source>
</evidence>
<name>A4RY74_OSTLU</name>
<keyword evidence="11" id="KW-1185">Reference proteome</keyword>
<evidence type="ECO:0000256" key="3">
    <source>
        <dbReference type="ARBA" id="ARBA00022816"/>
    </source>
</evidence>
<dbReference type="HOGENOM" id="CLU_361461_0_0_1"/>
<comment type="subcellular location">
    <subcellularLocation>
        <location evidence="1">Nucleus</location>
        <location evidence="1">Nuclear pore complex</location>
    </subcellularLocation>
</comment>
<keyword evidence="3" id="KW-0509">mRNA transport</keyword>
<evidence type="ECO:0000313" key="10">
    <source>
        <dbReference type="EMBL" id="ABO96174.1"/>
    </source>
</evidence>
<dbReference type="Gramene" id="ABO96174">
    <property type="protein sequence ID" value="ABO96174"/>
    <property type="gene ID" value="OSTLU_24618"/>
</dbReference>
<feature type="coiled-coil region" evidence="8">
    <location>
        <begin position="608"/>
        <end position="716"/>
    </location>
</feature>
<evidence type="ECO:0000256" key="7">
    <source>
        <dbReference type="ARBA" id="ARBA00023242"/>
    </source>
</evidence>
<keyword evidence="7" id="KW-0539">Nucleus</keyword>
<evidence type="ECO:0000256" key="1">
    <source>
        <dbReference type="ARBA" id="ARBA00004567"/>
    </source>
</evidence>
<dbReference type="RefSeq" id="XP_001417881.1">
    <property type="nucleotide sequence ID" value="XM_001417844.1"/>
</dbReference>
<sequence length="774" mass="83351">MSALFDHVERASKPTDVASSRPVNARFACACEDERGSFYVLNHRGEIRSTLSRDVVRYAVDLDANDGARARVVKHVPAYGKPFDAERVSVSPSGRHACASGERDEGSGARVVAACYVACLSAGVSTGFTGDDDSIRQAKELDDGVETRACAAIGVCEEEFEAVPNVRVVRCAWHPSADATLAMLTTDGVFRLINCDNVAAGGKPVVERCWKLDLNGSFPEASPLRPDVVDFAFAPANGWGAFTVYFLAKTGDLHAMCPVVPRGAKYPRVTLKHLAAENAAAAAWLDETFPELDDTRVPMLAAHVSKDEGRPVALQGPLPRSVSSTQGASEGEDALALAVSPAFFDLGVGGTVATLHANAAHVHILPSEVKPSWCDGPHRNVRGYTFVMSDASPSAPDLPKLLTVDTVRLSATPGEQSLAKVKFASVTWDPALRERVFVCVNGIVHSIVLTWLPVLETAAEDAVDENHADYGALPMPQVAALCDFDAPLVGLQPLGDPLAEGVVVTIRSDGTHRMLIPPPASAMAESGGDLATSAVAVQPQTLEAGSRSELRALSEGIRKDKMKGVDEIMKECGVTPEMKTGDPGSNEALAKCARALKEIYVDYARDVHDEVRTTALRLTAEIKRQKEEVTSLLKSANDAIERHNALVERIEDSAATHESIRERLRDLAEQEKTIPHPLSKAEKLLRSQMEAYEADLPLLKQRIDELNERASVATERDDDDIGYVGSRRVVGQSTPTDECGEDERKVRKALTAQGDSIKENVAKAKLIRELLLDD</sequence>
<dbReference type="GO" id="GO:0000055">
    <property type="term" value="P:ribosomal large subunit export from nucleus"/>
    <property type="evidence" value="ECO:0007669"/>
    <property type="project" value="InterPro"/>
</dbReference>
<organism evidence="10 11">
    <name type="scientific">Ostreococcus lucimarinus (strain CCE9901)</name>
    <dbReference type="NCBI Taxonomy" id="436017"/>
    <lineage>
        <taxon>Eukaryota</taxon>
        <taxon>Viridiplantae</taxon>
        <taxon>Chlorophyta</taxon>
        <taxon>Mamiellophyceae</taxon>
        <taxon>Mamiellales</taxon>
        <taxon>Bathycoccaceae</taxon>
        <taxon>Ostreococcus</taxon>
    </lineage>
</organism>
<evidence type="ECO:0000256" key="9">
    <source>
        <dbReference type="SAM" id="MobiDB-lite"/>
    </source>
</evidence>
<protein>
    <submittedName>
        <fullName evidence="10">Uncharacterized protein</fullName>
    </submittedName>
</protein>
<accession>A4RY74</accession>
<keyword evidence="8" id="KW-0175">Coiled coil</keyword>
<dbReference type="GO" id="GO:0006606">
    <property type="term" value="P:protein import into nucleus"/>
    <property type="evidence" value="ECO:0007669"/>
    <property type="project" value="TreeGrafter"/>
</dbReference>
<keyword evidence="4" id="KW-0653">Protein transport</keyword>
<keyword evidence="2" id="KW-0813">Transport</keyword>
<gene>
    <name evidence="10" type="ORF">OSTLU_24618</name>
</gene>
<evidence type="ECO:0000256" key="2">
    <source>
        <dbReference type="ARBA" id="ARBA00022448"/>
    </source>
</evidence>
<keyword evidence="6" id="KW-0906">Nuclear pore complex</keyword>
<dbReference type="InterPro" id="IPR037700">
    <property type="entry name" value="NUP88/NUP82"/>
</dbReference>
<dbReference type="GO" id="GO:0000056">
    <property type="term" value="P:ribosomal small subunit export from nucleus"/>
    <property type="evidence" value="ECO:0007669"/>
    <property type="project" value="InterPro"/>
</dbReference>
<evidence type="ECO:0000256" key="5">
    <source>
        <dbReference type="ARBA" id="ARBA00023010"/>
    </source>
</evidence>
<dbReference type="AlphaFoldDB" id="A4RY74"/>
<evidence type="ECO:0000256" key="8">
    <source>
        <dbReference type="SAM" id="Coils"/>
    </source>
</evidence>
<dbReference type="GO" id="GO:0005643">
    <property type="term" value="C:nuclear pore"/>
    <property type="evidence" value="ECO:0007669"/>
    <property type="project" value="UniProtKB-SubCell"/>
</dbReference>
<dbReference type="GO" id="GO:0006406">
    <property type="term" value="P:mRNA export from nucleus"/>
    <property type="evidence" value="ECO:0007669"/>
    <property type="project" value="TreeGrafter"/>
</dbReference>
<dbReference type="eggNOG" id="KOG4460">
    <property type="taxonomic scope" value="Eukaryota"/>
</dbReference>
<dbReference type="KEGG" id="olu:OSTLU_24618"/>
<dbReference type="Proteomes" id="UP000001568">
    <property type="component" value="Chromosome 5"/>
</dbReference>
<dbReference type="GO" id="GO:0017056">
    <property type="term" value="F:structural constituent of nuclear pore"/>
    <property type="evidence" value="ECO:0007669"/>
    <property type="project" value="InterPro"/>
</dbReference>